<dbReference type="SUPFAM" id="SSF52777">
    <property type="entry name" value="CoA-dependent acyltransferases"/>
    <property type="match status" value="5"/>
</dbReference>
<dbReference type="PANTHER" id="PTHR45527:SF1">
    <property type="entry name" value="FATTY ACID SYNTHASE"/>
    <property type="match status" value="1"/>
</dbReference>
<feature type="transmembrane region" description="Helical" evidence="3">
    <location>
        <begin position="2594"/>
        <end position="2615"/>
    </location>
</feature>
<dbReference type="InterPro" id="IPR045851">
    <property type="entry name" value="AMP-bd_C_sf"/>
</dbReference>
<keyword evidence="3" id="KW-0472">Membrane</keyword>
<reference evidence="5 6" key="1">
    <citation type="journal article" date="2017" name="Curr. Biol.">
        <title>Genome architecture and evolution of a unichromosomal asexual nematode.</title>
        <authorList>
            <person name="Fradin H."/>
            <person name="Zegar C."/>
            <person name="Gutwein M."/>
            <person name="Lucas J."/>
            <person name="Kovtun M."/>
            <person name="Corcoran D."/>
            <person name="Baugh L.R."/>
            <person name="Kiontke K."/>
            <person name="Gunsalus K."/>
            <person name="Fitch D.H."/>
            <person name="Piano F."/>
        </authorList>
    </citation>
    <scope>NUCLEOTIDE SEQUENCE [LARGE SCALE GENOMIC DNA]</scope>
    <source>
        <strain evidence="5">PF1309</strain>
    </source>
</reference>
<dbReference type="GO" id="GO:0031177">
    <property type="term" value="F:phosphopantetheine binding"/>
    <property type="evidence" value="ECO:0007669"/>
    <property type="project" value="TreeGrafter"/>
</dbReference>
<evidence type="ECO:0000256" key="1">
    <source>
        <dbReference type="ARBA" id="ARBA00022450"/>
    </source>
</evidence>
<evidence type="ECO:0000256" key="2">
    <source>
        <dbReference type="ARBA" id="ARBA00022553"/>
    </source>
</evidence>
<dbReference type="Gene3D" id="3.30.559.10">
    <property type="entry name" value="Chloramphenicol acetyltransferase-like domain"/>
    <property type="match status" value="3"/>
</dbReference>
<evidence type="ECO:0000313" key="6">
    <source>
        <dbReference type="Proteomes" id="UP000218231"/>
    </source>
</evidence>
<evidence type="ECO:0000259" key="4">
    <source>
        <dbReference type="PROSITE" id="PS50075"/>
    </source>
</evidence>
<dbReference type="InterPro" id="IPR029058">
    <property type="entry name" value="AB_hydrolase_fold"/>
</dbReference>
<dbReference type="InterPro" id="IPR025110">
    <property type="entry name" value="AMP-bd_C"/>
</dbReference>
<dbReference type="STRING" id="2018661.A0A2A2LU39"/>
<protein>
    <recommendedName>
        <fullName evidence="4">Carrier domain-containing protein</fullName>
    </recommendedName>
</protein>
<evidence type="ECO:0000256" key="3">
    <source>
        <dbReference type="SAM" id="Phobius"/>
    </source>
</evidence>
<dbReference type="GO" id="GO:0003824">
    <property type="term" value="F:catalytic activity"/>
    <property type="evidence" value="ECO:0007669"/>
    <property type="project" value="InterPro"/>
</dbReference>
<dbReference type="InterPro" id="IPR009081">
    <property type="entry name" value="PP-bd_ACP"/>
</dbReference>
<dbReference type="Gene3D" id="3.30.559.30">
    <property type="entry name" value="Nonribosomal peptide synthetase, condensation domain"/>
    <property type="match status" value="3"/>
</dbReference>
<dbReference type="GO" id="GO:0005737">
    <property type="term" value="C:cytoplasm"/>
    <property type="evidence" value="ECO:0007669"/>
    <property type="project" value="TreeGrafter"/>
</dbReference>
<comment type="caution">
    <text evidence="5">The sequence shown here is derived from an EMBL/GenBank/DDBJ whole genome shotgun (WGS) entry which is preliminary data.</text>
</comment>
<dbReference type="Pfam" id="PF00501">
    <property type="entry name" value="AMP-binding"/>
    <property type="match status" value="2"/>
</dbReference>
<proteinExistence type="predicted"/>
<feature type="domain" description="Carrier" evidence="4">
    <location>
        <begin position="1826"/>
        <end position="1900"/>
    </location>
</feature>
<keyword evidence="3" id="KW-0812">Transmembrane</keyword>
<dbReference type="Pfam" id="PF13193">
    <property type="entry name" value="AMP-binding_C"/>
    <property type="match status" value="1"/>
</dbReference>
<dbReference type="PROSITE" id="PS00012">
    <property type="entry name" value="PHOSPHOPANTETHEINE"/>
    <property type="match status" value="1"/>
</dbReference>
<dbReference type="InterPro" id="IPR036736">
    <property type="entry name" value="ACP-like_sf"/>
</dbReference>
<sequence>MELGLEISSIKSVYLPIVHWGSINLLVHQSENSLTIKLYNSHGYYFGKLEDIKLIPTNQESPKVGQHLDGTMKCLISILEDMNVDVEKLNFEKPLIFQSLDSLRLMEFEYHVIQRLSGQYPNLKPGIISQYQSIKELAEYLNSTSRDDNEVKNHRFSKALKREYPLSPQQAQLVFMNQYHPSSRAQFVEKIHLSFENSSKEKFIEAIKSIIRRHSILRSIYTPERQIVQDDPELVVIEDGKAYPSQISSSSSPTYEEDAHSASLGLNDVLDITKNISITLKFHRPSSGGFLKVTIFLHHIAIDGRSIEILMNDLQNYLSSKPDLSEVPQYVDYVTKTIQETYDKELGFWNDTLKGVTSKCLPTDLSRPAQTSSSGALKKTFLKAEDLKSLLAIQERFQASQFEIFLSVVNILIYKTTMEREIVLGFANSLRTLETINTVGCFANTLPFFTRYDPELSIEDFFRNIKENLSHAKKYGNVPFERIVDHLRVERSEATTPIFQVLLVMDSNLIQDKDFGHSEEEDSEVLAKYDQTWYFRRTKENFEVVLEYCTDLYYESTIEYMLKKFVFLLNFIAENFQMKLKDICLLTDQESNELLQKKKISNDYPEVCLHQFLEFNDKSNSKIFHASQALSYQELSKKASVFSQSIAEICRIEFGVNSRADDLIGVKMIRGFPLLITIFGLWKAGFAPIMIDPEWPDQRIKSVMGFLDHKMIITENDEQDLKDIKLLKFEEVMRKKQGFQKFWNIGHPRDLAYVTCTSGSTGVPKAICTEHYGLSNLAMNYTRDFDINANSTVYQVVSPSFDIFFADIIKAVANGSNMVLASGKIPDSYEMEQASHAYIMPVYLSAVQDRLLKLENLKVIQFGGEALAKNVVGKYLRAGIQMVQEFGLTEQSVYSMRKKLTLDDDPKEIGQNYNNLIAVVRDGDGQLVNRGLGLYWMSGLGLMRGYLGNQFCDERFTEFGREICSGDIFHLVNGKMHFVGRKDGQLKLRGRRIELNEIEAKLVEFNGVESSAVIVKDDQLVAHLKMKNRSDQKDLKKSLRDFISIQLPDYMIPNHFVFHRNLPLTSTGKIDKISLQHVEVPTENASKKLPKNRIEAILAEVWCMYLKLDQVSVDVDFFEAGGNSLLALLIVEDLKKLYKLKNIDIRLFFTKRTVENIAMCLKIDEDEGVEEGRENVIKSDNKPILEPSFLQVAMYRSFRNQHLREAYNMKIKVNFKTSCTKLRIRGFIKEILSRHPALRCKFIRKGGRYQLRVDESMKSDLLSIQIEDSFLELQISHVLIDGHSLKTICMELNQLTMNSTLPDSNDRFKGFNYYLNEKFSKVRENDDSRRNSLNPEISELNLNQEEFEAERIAFDNPNLQKTITQLSKENCTSPFTILLYALARSMQILNNSQDLSLVFPHNLRTKDFKETVGLGVITLEMKMPSDVIRDEFGIRRIQELFLEIFDNPMQYLYRGSRESSTILMLVYDDYTISSTESLSIQVVNPKYAKFPLCFFIDPRYDQIEHPAFRTQFIEERGLPKQKILEDFNIPTKIIEVSKGPLVQGALLRIRDGDFDLLFLHLHHILSDAYSTNIMTEEFWKILKNPDQELSQYDEIYKLYLKNAARNLKTSKNPIDKDYIRGIVKSSTTFPELEPTDITTAEVEFPRSIIEEKASKLGTTPFIILSQTVARVFTGLLKLESLNIGLPFANRNRQNRNFIGCFLNNLILPVNIEDDHSSIGDKLSEVMQWNVPYMNLLNECRRSAGAPDLQLFVIYVNCRYELEADTDESLMNMLPLKHHFPVEINLDKIGSIYRISGLCQVKFNVGFSEILEMVAEDFKASSLSKGRLDLDLEKIVLEEASKVLNYKVEMKDNFYALGGTSLEAVEFLELLEDRLSMELDLQILYKSRSFREIVKKLISLTSSIATEPRILIKEDPDWVSGPACDTPDFSLPQVLYQVFRRHRENTFIQTPNFQVKYGDSFKMIILFQEIIEQKCIVDTGEVIKADDIIGIHCSTSPDAWHLCLAVILSGSSYCPIDKDLIAPERFKMAKEYCKIVVSEEDLQNVNGERAKENQFFNRGVQKDLAYVIFTSGTTGEPKGVCIEEKSVINMALSAAKDLSIRETDMIYQFTKFCFDNSVLEVFSALFNGAAIFIDPEPFRPKNFVKTMKKFPITHALFFPGLVAIFPEEALQALSKLRYWIVGAEKLSKQLLERALDSDISVIQNYGPTETTAYCLTRPMKSGNDPQNLGRPICNTSVRVMNGELVVKGRGLMRGYLNSSESFEEGFRTGDLVKLDNEGNVIFIGRNDAQVKIRGNRVDLNEIERVISNMRTINQVKIIFEEEKGKLYCYFTANGKLDANAIRIHCDQNLESYKIPNFFIQKNEFDLTSNNKIDKLKLKKSTEVSENLKKIWLDILEVENFKESDHFFLIGGNSLLLMKLSYEIEQLFGKSFSINKLLENLQFNEMVETIKNQSTKAENKRMIVFFPTLYGKNIIYNNLMKLLKDHGFVVFLGTEKVDFRSCNTIEQLCQKYKTIIEDQTFQEDLVFIGASCGEITSNPSSSEFDDDEPQMTSFRETKDVASSSFEDVKSVATPSETASTTPIKRDVRNVPNDRYFLVYMIFTLHGVGMLMSWNMFITIAPQYYRDYWFTVNGTKTHYANSFMSIIGVTSQIPNVGIMFVNMAFIVA</sequence>
<dbReference type="InterPro" id="IPR000873">
    <property type="entry name" value="AMP-dep_synth/lig_dom"/>
</dbReference>
<feature type="domain" description="Carrier" evidence="4">
    <location>
        <begin position="2377"/>
        <end position="2452"/>
    </location>
</feature>
<dbReference type="Gene3D" id="1.10.1200.10">
    <property type="entry name" value="ACP-like"/>
    <property type="match status" value="2"/>
</dbReference>
<dbReference type="Gene3D" id="3.40.50.12780">
    <property type="entry name" value="N-terminal domain of ligase-like"/>
    <property type="match status" value="2"/>
</dbReference>
<dbReference type="Gene3D" id="3.30.300.30">
    <property type="match status" value="2"/>
</dbReference>
<organism evidence="5 6">
    <name type="scientific">Diploscapter pachys</name>
    <dbReference type="NCBI Taxonomy" id="2018661"/>
    <lineage>
        <taxon>Eukaryota</taxon>
        <taxon>Metazoa</taxon>
        <taxon>Ecdysozoa</taxon>
        <taxon>Nematoda</taxon>
        <taxon>Chromadorea</taxon>
        <taxon>Rhabditida</taxon>
        <taxon>Rhabditina</taxon>
        <taxon>Rhabditomorpha</taxon>
        <taxon>Rhabditoidea</taxon>
        <taxon>Rhabditidae</taxon>
        <taxon>Diploscapter</taxon>
    </lineage>
</organism>
<dbReference type="SUPFAM" id="SSF47336">
    <property type="entry name" value="ACP-like"/>
    <property type="match status" value="3"/>
</dbReference>
<dbReference type="InterPro" id="IPR006162">
    <property type="entry name" value="Ppantetheine_attach_site"/>
</dbReference>
<dbReference type="GO" id="GO:0044550">
    <property type="term" value="P:secondary metabolite biosynthetic process"/>
    <property type="evidence" value="ECO:0007669"/>
    <property type="project" value="TreeGrafter"/>
</dbReference>
<dbReference type="Pfam" id="PF00550">
    <property type="entry name" value="PP-binding"/>
    <property type="match status" value="3"/>
</dbReference>
<keyword evidence="1" id="KW-0596">Phosphopantetheine</keyword>
<dbReference type="Gene3D" id="3.40.50.1820">
    <property type="entry name" value="alpha/beta hydrolase"/>
    <property type="match status" value="1"/>
</dbReference>
<keyword evidence="3" id="KW-1133">Transmembrane helix</keyword>
<name>A0A2A2LU39_9BILA</name>
<dbReference type="EMBL" id="LIAE01006432">
    <property type="protein sequence ID" value="PAV89731.1"/>
    <property type="molecule type" value="Genomic_DNA"/>
</dbReference>
<dbReference type="PROSITE" id="PS50075">
    <property type="entry name" value="CARRIER"/>
    <property type="match status" value="2"/>
</dbReference>
<gene>
    <name evidence="5" type="ORF">WR25_11205</name>
</gene>
<dbReference type="InterPro" id="IPR042099">
    <property type="entry name" value="ANL_N_sf"/>
</dbReference>
<dbReference type="PANTHER" id="PTHR45527">
    <property type="entry name" value="NONRIBOSOMAL PEPTIDE SYNTHETASE"/>
    <property type="match status" value="1"/>
</dbReference>
<dbReference type="GO" id="GO:0043041">
    <property type="term" value="P:amino acid activation for nonribosomal peptide biosynthetic process"/>
    <property type="evidence" value="ECO:0007669"/>
    <property type="project" value="TreeGrafter"/>
</dbReference>
<keyword evidence="6" id="KW-1185">Reference proteome</keyword>
<accession>A0A2A2LU39</accession>
<dbReference type="PROSITE" id="PS00455">
    <property type="entry name" value="AMP_BINDING"/>
    <property type="match status" value="2"/>
</dbReference>
<dbReference type="Proteomes" id="UP000218231">
    <property type="component" value="Unassembled WGS sequence"/>
</dbReference>
<keyword evidence="2" id="KW-0597">Phosphoprotein</keyword>
<dbReference type="InterPro" id="IPR001242">
    <property type="entry name" value="Condensation_dom"/>
</dbReference>
<dbReference type="SUPFAM" id="SSF56801">
    <property type="entry name" value="Acetyl-CoA synthetase-like"/>
    <property type="match status" value="2"/>
</dbReference>
<dbReference type="InterPro" id="IPR023213">
    <property type="entry name" value="CAT-like_dom_sf"/>
</dbReference>
<evidence type="ECO:0000313" key="5">
    <source>
        <dbReference type="EMBL" id="PAV89731.1"/>
    </source>
</evidence>
<dbReference type="Pfam" id="PF00668">
    <property type="entry name" value="Condensation"/>
    <property type="match status" value="2"/>
</dbReference>
<dbReference type="InterPro" id="IPR020845">
    <property type="entry name" value="AMP-binding_CS"/>
</dbReference>
<dbReference type="OrthoDB" id="416786at2759"/>